<evidence type="ECO:0000256" key="4">
    <source>
        <dbReference type="ARBA" id="ARBA00023125"/>
    </source>
</evidence>
<reference evidence="7 8" key="1">
    <citation type="submission" date="2016-04" db="EMBL/GenBank/DDBJ databases">
        <authorList>
            <person name="Chen L."/>
            <person name="Zhuang W."/>
            <person name="Wang G."/>
        </authorList>
    </citation>
    <scope>NUCLEOTIDE SEQUENCE [LARGE SCALE GENOMIC DNA]</scope>
    <source>
        <strain evidence="8">GR20</strain>
    </source>
</reference>
<name>A0ABX3NTD1_9BACT</name>
<evidence type="ECO:0000256" key="5">
    <source>
        <dbReference type="ARBA" id="ARBA00023163"/>
    </source>
</evidence>
<evidence type="ECO:0000256" key="1">
    <source>
        <dbReference type="ARBA" id="ARBA00010641"/>
    </source>
</evidence>
<evidence type="ECO:0000259" key="6">
    <source>
        <dbReference type="Pfam" id="PF04542"/>
    </source>
</evidence>
<dbReference type="Pfam" id="PF04542">
    <property type="entry name" value="Sigma70_r2"/>
    <property type="match status" value="1"/>
</dbReference>
<evidence type="ECO:0000313" key="7">
    <source>
        <dbReference type="EMBL" id="OQP45222.1"/>
    </source>
</evidence>
<keyword evidence="2" id="KW-0805">Transcription regulation</keyword>
<evidence type="ECO:0000256" key="3">
    <source>
        <dbReference type="ARBA" id="ARBA00023082"/>
    </source>
</evidence>
<dbReference type="EMBL" id="LWBO01000021">
    <property type="protein sequence ID" value="OQP45222.1"/>
    <property type="molecule type" value="Genomic_DNA"/>
</dbReference>
<dbReference type="PANTHER" id="PTHR43133">
    <property type="entry name" value="RNA POLYMERASE ECF-TYPE SIGMA FACTO"/>
    <property type="match status" value="1"/>
</dbReference>
<dbReference type="InterPro" id="IPR013325">
    <property type="entry name" value="RNA_pol_sigma_r2"/>
</dbReference>
<protein>
    <submittedName>
        <fullName evidence="7">RNA polymerase subunit sigma-24</fullName>
    </submittedName>
</protein>
<dbReference type="InterPro" id="IPR014284">
    <property type="entry name" value="RNA_pol_sigma-70_dom"/>
</dbReference>
<evidence type="ECO:0000256" key="2">
    <source>
        <dbReference type="ARBA" id="ARBA00023015"/>
    </source>
</evidence>
<accession>A0ABX3NTD1</accession>
<keyword evidence="3" id="KW-0731">Sigma factor</keyword>
<comment type="similarity">
    <text evidence="1">Belongs to the sigma-70 factor family. ECF subfamily.</text>
</comment>
<dbReference type="PANTHER" id="PTHR43133:SF8">
    <property type="entry name" value="RNA POLYMERASE SIGMA FACTOR HI_1459-RELATED"/>
    <property type="match status" value="1"/>
</dbReference>
<dbReference type="Gene3D" id="1.10.1740.10">
    <property type="match status" value="1"/>
</dbReference>
<dbReference type="InterPro" id="IPR007627">
    <property type="entry name" value="RNA_pol_sigma70_r2"/>
</dbReference>
<feature type="domain" description="RNA polymerase sigma-70 region 2" evidence="6">
    <location>
        <begin position="45"/>
        <end position="114"/>
    </location>
</feature>
<keyword evidence="4" id="KW-0238">DNA-binding</keyword>
<keyword evidence="5" id="KW-0804">Transcription</keyword>
<keyword evidence="8" id="KW-1185">Reference proteome</keyword>
<dbReference type="SUPFAM" id="SSF88946">
    <property type="entry name" value="Sigma2 domain of RNA polymerase sigma factors"/>
    <property type="match status" value="1"/>
</dbReference>
<proteinExistence type="inferred from homology"/>
<dbReference type="InterPro" id="IPR039425">
    <property type="entry name" value="RNA_pol_sigma-70-like"/>
</dbReference>
<comment type="caution">
    <text evidence="7">The sequence shown here is derived from an EMBL/GenBank/DDBJ whole genome shotgun (WGS) entry which is preliminary data.</text>
</comment>
<dbReference type="Gene3D" id="1.10.10.10">
    <property type="entry name" value="Winged helix-like DNA-binding domain superfamily/Winged helix DNA-binding domain"/>
    <property type="match status" value="1"/>
</dbReference>
<dbReference type="Proteomes" id="UP000192277">
    <property type="component" value="Unassembled WGS sequence"/>
</dbReference>
<sequence>MISPVTKTTPAFTITMIKGSTTYADAELLTAIRRGDQLNNAIYFIYQQYSQTIQAFILANSGNPADAEDIFQETVVTFIDSVKKDRFRGESSVKTFLAAIARHLWLNELKKRERSEVREKAFENSRDVTEPDISQHMANREVNQQFQEVLGKLGESCKKLLTLFYYENMSMKEILHHLPYENEQVVRNKKYKCLQSLTEMIKQNPVIARLVNKL</sequence>
<dbReference type="InterPro" id="IPR036388">
    <property type="entry name" value="WH-like_DNA-bd_sf"/>
</dbReference>
<dbReference type="InterPro" id="IPR013324">
    <property type="entry name" value="RNA_pol_sigma_r3/r4-like"/>
</dbReference>
<organism evidence="7 8">
    <name type="scientific">Niastella koreensis</name>
    <dbReference type="NCBI Taxonomy" id="354356"/>
    <lineage>
        <taxon>Bacteria</taxon>
        <taxon>Pseudomonadati</taxon>
        <taxon>Bacteroidota</taxon>
        <taxon>Chitinophagia</taxon>
        <taxon>Chitinophagales</taxon>
        <taxon>Chitinophagaceae</taxon>
        <taxon>Niastella</taxon>
    </lineage>
</organism>
<dbReference type="SUPFAM" id="SSF88659">
    <property type="entry name" value="Sigma3 and sigma4 domains of RNA polymerase sigma factors"/>
    <property type="match status" value="1"/>
</dbReference>
<dbReference type="RefSeq" id="WP_014219281.1">
    <property type="nucleotide sequence ID" value="NZ_LWBO01000021.1"/>
</dbReference>
<dbReference type="NCBIfam" id="TIGR02937">
    <property type="entry name" value="sigma70-ECF"/>
    <property type="match status" value="1"/>
</dbReference>
<evidence type="ECO:0000313" key="8">
    <source>
        <dbReference type="Proteomes" id="UP000192277"/>
    </source>
</evidence>
<gene>
    <name evidence="7" type="ORF">A4D02_34190</name>
</gene>